<accession>A0A5N4DEB2</accession>
<evidence type="ECO:0000256" key="6">
    <source>
        <dbReference type="ARBA" id="ARBA00023180"/>
    </source>
</evidence>
<dbReference type="AlphaFoldDB" id="A0A5N4DEB2"/>
<dbReference type="Gene3D" id="2.10.25.10">
    <property type="entry name" value="Laminin"/>
    <property type="match status" value="2"/>
</dbReference>
<dbReference type="GO" id="GO:0008305">
    <property type="term" value="C:integrin complex"/>
    <property type="evidence" value="ECO:0007669"/>
    <property type="project" value="TreeGrafter"/>
</dbReference>
<keyword evidence="7" id="KW-0812">Transmembrane</keyword>
<dbReference type="EMBL" id="JWIN03000012">
    <property type="protein sequence ID" value="KAB1269513.1"/>
    <property type="molecule type" value="Genomic_DNA"/>
</dbReference>
<dbReference type="SMART" id="SM01241">
    <property type="entry name" value="Integrin_b_cyt"/>
    <property type="match status" value="1"/>
</dbReference>
<evidence type="ECO:0000259" key="8">
    <source>
        <dbReference type="SMART" id="SM01241"/>
    </source>
</evidence>
<evidence type="ECO:0000256" key="4">
    <source>
        <dbReference type="ARBA" id="ARBA00022989"/>
    </source>
</evidence>
<dbReference type="SMART" id="SM01242">
    <property type="entry name" value="Integrin_B_tail"/>
    <property type="match status" value="1"/>
</dbReference>
<keyword evidence="1" id="KW-0245">EGF-like domain</keyword>
<feature type="domain" description="Integrin beta subunit cytoplasmic" evidence="8">
    <location>
        <begin position="187"/>
        <end position="257"/>
    </location>
</feature>
<keyword evidence="10" id="KW-0401">Integrin</keyword>
<dbReference type="InterPro" id="IPR014836">
    <property type="entry name" value="Integrin_bsu_cyt_dom"/>
</dbReference>
<dbReference type="Gene3D" id="1.20.5.100">
    <property type="entry name" value="Cytochrome c1, transmembrane anchor, C-terminal"/>
    <property type="match status" value="1"/>
</dbReference>
<dbReference type="GO" id="GO:0007160">
    <property type="term" value="P:cell-matrix adhesion"/>
    <property type="evidence" value="ECO:0007669"/>
    <property type="project" value="TreeGrafter"/>
</dbReference>
<dbReference type="InterPro" id="IPR036349">
    <property type="entry name" value="Integrin_bsu_tail_dom_sf"/>
</dbReference>
<keyword evidence="3" id="KW-0677">Repeat</keyword>
<dbReference type="PANTHER" id="PTHR10082:SF36">
    <property type="entry name" value="INTEGRIN BETA-7"/>
    <property type="match status" value="1"/>
</dbReference>
<dbReference type="FunFam" id="2.10.25.10:FF:000449">
    <property type="entry name" value="Integrin beta"/>
    <property type="match status" value="1"/>
</dbReference>
<evidence type="ECO:0000313" key="10">
    <source>
        <dbReference type="EMBL" id="KAB1269513.1"/>
    </source>
</evidence>
<evidence type="ECO:0000259" key="9">
    <source>
        <dbReference type="SMART" id="SM01242"/>
    </source>
</evidence>
<evidence type="ECO:0000256" key="1">
    <source>
        <dbReference type="ARBA" id="ARBA00022536"/>
    </source>
</evidence>
<evidence type="ECO:0000256" key="7">
    <source>
        <dbReference type="SAM" id="Phobius"/>
    </source>
</evidence>
<dbReference type="SUPFAM" id="SSF57196">
    <property type="entry name" value="EGF/Laminin"/>
    <property type="match status" value="1"/>
</dbReference>
<evidence type="ECO:0000313" key="11">
    <source>
        <dbReference type="Proteomes" id="UP000299084"/>
    </source>
</evidence>
<dbReference type="Gene3D" id="1.20.5.630">
    <property type="entry name" value="Integrin beta subunit, cytoplasmic domain"/>
    <property type="match status" value="1"/>
</dbReference>
<dbReference type="GO" id="GO:0005178">
    <property type="term" value="F:integrin binding"/>
    <property type="evidence" value="ECO:0007669"/>
    <property type="project" value="TreeGrafter"/>
</dbReference>
<keyword evidence="11" id="KW-1185">Reference proteome</keyword>
<dbReference type="Pfam" id="PF08725">
    <property type="entry name" value="Integrin_b_cyt"/>
    <property type="match status" value="1"/>
</dbReference>
<keyword evidence="5" id="KW-1015">Disulfide bond</keyword>
<protein>
    <submittedName>
        <fullName evidence="10">Integrin beta-7</fullName>
    </submittedName>
</protein>
<dbReference type="InterPro" id="IPR012896">
    <property type="entry name" value="Integrin_bsu_tail"/>
</dbReference>
<dbReference type="PROSITE" id="PS00243">
    <property type="entry name" value="I_EGF_1"/>
    <property type="match status" value="1"/>
</dbReference>
<dbReference type="InterPro" id="IPR013111">
    <property type="entry name" value="EGF_extracell"/>
</dbReference>
<dbReference type="GO" id="GO:0050900">
    <property type="term" value="P:leukocyte migration"/>
    <property type="evidence" value="ECO:0007669"/>
    <property type="project" value="TreeGrafter"/>
</dbReference>
<evidence type="ECO:0000256" key="3">
    <source>
        <dbReference type="ARBA" id="ARBA00022737"/>
    </source>
</evidence>
<evidence type="ECO:0000256" key="5">
    <source>
        <dbReference type="ARBA" id="ARBA00023157"/>
    </source>
</evidence>
<name>A0A5N4DEB2_CAMDR</name>
<proteinExistence type="predicted"/>
<reference evidence="10 11" key="1">
    <citation type="journal article" date="2019" name="Mol. Ecol. Resour.">
        <title>Improving Illumina assemblies with Hi-C and long reads: an example with the North African dromedary.</title>
        <authorList>
            <person name="Elbers J.P."/>
            <person name="Rogers M.F."/>
            <person name="Perelman P.L."/>
            <person name="Proskuryakova A.A."/>
            <person name="Serdyukova N.A."/>
            <person name="Johnson W.E."/>
            <person name="Horin P."/>
            <person name="Corander J."/>
            <person name="Murphy D."/>
            <person name="Burger P.A."/>
        </authorList>
    </citation>
    <scope>NUCLEOTIDE SEQUENCE [LARGE SCALE GENOMIC DNA]</scope>
    <source>
        <strain evidence="10">Drom800</strain>
        <tissue evidence="10">Blood</tissue>
    </source>
</reference>
<dbReference type="GO" id="GO:0033627">
    <property type="term" value="P:cell adhesion mediated by integrin"/>
    <property type="evidence" value="ECO:0007669"/>
    <property type="project" value="TreeGrafter"/>
</dbReference>
<dbReference type="PANTHER" id="PTHR10082">
    <property type="entry name" value="INTEGRIN BETA SUBUNIT"/>
    <property type="match status" value="1"/>
</dbReference>
<dbReference type="PROSITE" id="PS52047">
    <property type="entry name" value="I_EGF_2"/>
    <property type="match status" value="1"/>
</dbReference>
<keyword evidence="4 7" id="KW-1133">Transmembrane helix</keyword>
<comment type="caution">
    <text evidence="10">The sequence shown here is derived from an EMBL/GenBank/DDBJ whole genome shotgun (WGS) entry which is preliminary data.</text>
</comment>
<gene>
    <name evidence="10" type="ORF">Cadr_000016772</name>
</gene>
<dbReference type="Proteomes" id="UP000299084">
    <property type="component" value="Unassembled WGS sequence"/>
</dbReference>
<keyword evidence="7" id="KW-0472">Membrane</keyword>
<dbReference type="InterPro" id="IPR057243">
    <property type="entry name" value="Integrin_I-EGF_CS"/>
</dbReference>
<keyword evidence="2" id="KW-0732">Signal</keyword>
<dbReference type="Pfam" id="PF07974">
    <property type="entry name" value="EGF_2"/>
    <property type="match status" value="1"/>
</dbReference>
<dbReference type="GO" id="GO:0005925">
    <property type="term" value="C:focal adhesion"/>
    <property type="evidence" value="ECO:0007669"/>
    <property type="project" value="TreeGrafter"/>
</dbReference>
<keyword evidence="6" id="KW-0325">Glycoprotein</keyword>
<dbReference type="GO" id="GO:0098609">
    <property type="term" value="P:cell-cell adhesion"/>
    <property type="evidence" value="ECO:0007669"/>
    <property type="project" value="TreeGrafter"/>
</dbReference>
<sequence length="262" mass="28526">MSAAYGYHHVCGSASGFGRCQCGVCHCHANRTGRACECSGDTDGCVSPEGGLCSGHGRCKCNRCQCSDGYYGTLCDQCSGCKTPCERHRDCAECGAFGTGPLATNCSMACAHANVTLALAPILDDGWCKERTQDNRLFFFLAEDEAEGRVVLRVKPPEKGADHTQIIVLGCVGGIVAVGLGLVLAYRLSVEIYDRREYRRFEKERQQLSWKQAGLLGLDKRGVLELFLIITNFFPQDSNPLYKSAITTTVNPRFQETDSSPL</sequence>
<dbReference type="SUPFAM" id="SSF69687">
    <property type="entry name" value="Integrin beta tail domain"/>
    <property type="match status" value="1"/>
</dbReference>
<feature type="transmembrane region" description="Helical" evidence="7">
    <location>
        <begin position="166"/>
        <end position="186"/>
    </location>
</feature>
<feature type="domain" description="Integrin beta subunit tail" evidence="9">
    <location>
        <begin position="85"/>
        <end position="162"/>
    </location>
</feature>
<organism evidence="10 11">
    <name type="scientific">Camelus dromedarius</name>
    <name type="common">Dromedary</name>
    <name type="synonym">Arabian camel</name>
    <dbReference type="NCBI Taxonomy" id="9838"/>
    <lineage>
        <taxon>Eukaryota</taxon>
        <taxon>Metazoa</taxon>
        <taxon>Chordata</taxon>
        <taxon>Craniata</taxon>
        <taxon>Vertebrata</taxon>
        <taxon>Euteleostomi</taxon>
        <taxon>Mammalia</taxon>
        <taxon>Eutheria</taxon>
        <taxon>Laurasiatheria</taxon>
        <taxon>Artiodactyla</taxon>
        <taxon>Tylopoda</taxon>
        <taxon>Camelidae</taxon>
        <taxon>Camelus</taxon>
    </lineage>
</organism>
<dbReference type="GO" id="GO:0009986">
    <property type="term" value="C:cell surface"/>
    <property type="evidence" value="ECO:0007669"/>
    <property type="project" value="TreeGrafter"/>
</dbReference>
<dbReference type="GO" id="GO:0007229">
    <property type="term" value="P:integrin-mediated signaling pathway"/>
    <property type="evidence" value="ECO:0007669"/>
    <property type="project" value="UniProtKB-KW"/>
</dbReference>
<dbReference type="InterPro" id="IPR015812">
    <property type="entry name" value="Integrin_bsu"/>
</dbReference>
<evidence type="ECO:0000256" key="2">
    <source>
        <dbReference type="ARBA" id="ARBA00022729"/>
    </source>
</evidence>